<dbReference type="Gene3D" id="1.20.1280.50">
    <property type="match status" value="1"/>
</dbReference>
<evidence type="ECO:0000313" key="2">
    <source>
        <dbReference type="EMBL" id="KAG1775201.1"/>
    </source>
</evidence>
<proteinExistence type="predicted"/>
<dbReference type="InterPro" id="IPR036047">
    <property type="entry name" value="F-box-like_dom_sf"/>
</dbReference>
<feature type="domain" description="F-box" evidence="1">
    <location>
        <begin position="37"/>
        <end position="83"/>
    </location>
</feature>
<keyword evidence="3" id="KW-1185">Reference proteome</keyword>
<accession>A0A9P7D1N0</accession>
<evidence type="ECO:0000259" key="1">
    <source>
        <dbReference type="PROSITE" id="PS50181"/>
    </source>
</evidence>
<gene>
    <name evidence="2" type="ORF">EV702DRAFT_1047067</name>
</gene>
<dbReference type="EMBL" id="JABBWD010000035">
    <property type="protein sequence ID" value="KAG1775201.1"/>
    <property type="molecule type" value="Genomic_DNA"/>
</dbReference>
<dbReference type="CDD" id="cd09917">
    <property type="entry name" value="F-box_SF"/>
    <property type="match status" value="1"/>
</dbReference>
<evidence type="ECO:0000313" key="3">
    <source>
        <dbReference type="Proteomes" id="UP000714275"/>
    </source>
</evidence>
<sequence length="565" mass="63865">MAGAQNFSATSRSHALTVGTSCPSHLVKRVDQEMKPSAGFLSLPEDLHLYILNFLRCRDILRCTSVCRALRQTYMSSSELQYIAELSGQRLLPLRSTNNHTPVSERLQLLRDRAQAWFKVDIHSFKTVFVPDELDFLPKQIASGHLCVWDRDENSAVIMPILPIPPQQQIQRNWSPGTFSSVPNSTNLNVVMDLAQNLIAVAYIVDDERLHVDLRALDSDSVHPRAAGRTLSMSELPQRDDSFIETTGGKLKCYGRHIAMLRCLFAVSGSSSQKLWQLQIWDWQHLTISNSVLGDILQRPLDRIDFCFLGNNRLLVVTDNLKLYSIEDMSQTPQLLACFSMPIPLEDTQCLLPMDDIEHSSQPQMQTQQTMYISDPKQQLLCITASASVFIVSTRIFFDLDGMVVATPIPWDRWGPSNTRIFRHTDECKIHVSGNRVLQAFPVDASVPGHSRKYILHMMDFSPLAVTNRQGLGRVVKEPSCTVQTFCSALGKSEAVTTATSLPYVEVVWDRKFGFGELEDIWLDKDRIYVLKAGGYLEHGVADYFRAPQPSRLEVIDIYSRVFNT</sequence>
<dbReference type="Pfam" id="PF12937">
    <property type="entry name" value="F-box-like"/>
    <property type="match status" value="1"/>
</dbReference>
<comment type="caution">
    <text evidence="2">The sequence shown here is derived from an EMBL/GenBank/DDBJ whole genome shotgun (WGS) entry which is preliminary data.</text>
</comment>
<dbReference type="SMART" id="SM00256">
    <property type="entry name" value="FBOX"/>
    <property type="match status" value="1"/>
</dbReference>
<reference evidence="2" key="1">
    <citation type="journal article" date="2020" name="New Phytol.">
        <title>Comparative genomics reveals dynamic genome evolution in host specialist ectomycorrhizal fungi.</title>
        <authorList>
            <person name="Lofgren L.A."/>
            <person name="Nguyen N.H."/>
            <person name="Vilgalys R."/>
            <person name="Ruytinx J."/>
            <person name="Liao H.L."/>
            <person name="Branco S."/>
            <person name="Kuo A."/>
            <person name="LaButti K."/>
            <person name="Lipzen A."/>
            <person name="Andreopoulos W."/>
            <person name="Pangilinan J."/>
            <person name="Riley R."/>
            <person name="Hundley H."/>
            <person name="Na H."/>
            <person name="Barry K."/>
            <person name="Grigoriev I.V."/>
            <person name="Stajich J.E."/>
            <person name="Kennedy P.G."/>
        </authorList>
    </citation>
    <scope>NUCLEOTIDE SEQUENCE</scope>
    <source>
        <strain evidence="2">DOB743</strain>
    </source>
</reference>
<name>A0A9P7D1N0_9AGAM</name>
<dbReference type="AlphaFoldDB" id="A0A9P7D1N0"/>
<dbReference type="PROSITE" id="PS50181">
    <property type="entry name" value="FBOX"/>
    <property type="match status" value="1"/>
</dbReference>
<dbReference type="SUPFAM" id="SSF81383">
    <property type="entry name" value="F-box domain"/>
    <property type="match status" value="1"/>
</dbReference>
<dbReference type="OrthoDB" id="2745718at2759"/>
<dbReference type="InterPro" id="IPR001810">
    <property type="entry name" value="F-box_dom"/>
</dbReference>
<dbReference type="Proteomes" id="UP000714275">
    <property type="component" value="Unassembled WGS sequence"/>
</dbReference>
<protein>
    <recommendedName>
        <fullName evidence="1">F-box domain-containing protein</fullName>
    </recommendedName>
</protein>
<organism evidence="2 3">
    <name type="scientific">Suillus placidus</name>
    <dbReference type="NCBI Taxonomy" id="48579"/>
    <lineage>
        <taxon>Eukaryota</taxon>
        <taxon>Fungi</taxon>
        <taxon>Dikarya</taxon>
        <taxon>Basidiomycota</taxon>
        <taxon>Agaricomycotina</taxon>
        <taxon>Agaricomycetes</taxon>
        <taxon>Agaricomycetidae</taxon>
        <taxon>Boletales</taxon>
        <taxon>Suillineae</taxon>
        <taxon>Suillaceae</taxon>
        <taxon>Suillus</taxon>
    </lineage>
</organism>